<evidence type="ECO:0000256" key="7">
    <source>
        <dbReference type="ARBA" id="ARBA00022989"/>
    </source>
</evidence>
<feature type="transmembrane region" description="Helical" evidence="9">
    <location>
        <begin position="320"/>
        <end position="339"/>
    </location>
</feature>
<feature type="transmembrane region" description="Helical" evidence="9">
    <location>
        <begin position="345"/>
        <end position="366"/>
    </location>
</feature>
<feature type="transmembrane region" description="Helical" evidence="9">
    <location>
        <begin position="12"/>
        <end position="30"/>
    </location>
</feature>
<feature type="transmembrane region" description="Helical" evidence="9">
    <location>
        <begin position="125"/>
        <end position="143"/>
    </location>
</feature>
<evidence type="ECO:0000256" key="1">
    <source>
        <dbReference type="ARBA" id="ARBA00004651"/>
    </source>
</evidence>
<evidence type="ECO:0000256" key="9">
    <source>
        <dbReference type="RuleBase" id="RU362122"/>
    </source>
</evidence>
<evidence type="ECO:0000256" key="2">
    <source>
        <dbReference type="ARBA" id="ARBA00008540"/>
    </source>
</evidence>
<protein>
    <recommendedName>
        <fullName evidence="9">Branched-chain amino acid transport system carrier protein</fullName>
    </recommendedName>
</protein>
<keyword evidence="11" id="KW-1185">Reference proteome</keyword>
<sequence>MNSKKLSWSEILTIGLMLFALFLGAGNMIFPPFLGQEAGTNVWIAIIGFLLTGVGLPLLGVIAIAKSGGDLQSLGTRVHPLFGIVFTIVVYLAIGPLFGIPRTGTVAYEIGVTPFLNESVLSSKFPLFFFTIIFFSITAWLSMNPSKLVDRIGKLLTPALLIILTILVTKSIMFPMGSFQVPAVDYQTEPLFKGFLEGYLTMDTIGALVFGIVVINSIKSKGVTSPSAVTKICTIAGLIAATGLSLVYLALSFMGATATEAIGVQENGGAILTAVANYLYGSLGAIILALAITFACLTTSVGLVSSCAQYFKKIMPKVSYPLFVIVLSLFSMVIANVGLTQLIQISIPILIMIYPVAIMLILLSFIHNAFQGYRAVYIGSLLPTFIISFIDGLKTAGVNVTAIADAFTILPLFEQGVGWFIPAIIGAIIGYGIAILSGESKKLVKA</sequence>
<comment type="function">
    <text evidence="9">Component of the transport system for branched-chain amino acids.</text>
</comment>
<keyword evidence="6 9" id="KW-0029">Amino-acid transport</keyword>
<feature type="transmembrane region" description="Helical" evidence="9">
    <location>
        <begin position="285"/>
        <end position="308"/>
    </location>
</feature>
<dbReference type="PANTHER" id="PTHR30588:SF8">
    <property type="entry name" value="BRANCHED-CHAIN AMINO ACID PERMEASE BRAB"/>
    <property type="match status" value="1"/>
</dbReference>
<keyword evidence="3 9" id="KW-0813">Transport</keyword>
<keyword evidence="7 9" id="KW-1133">Transmembrane helix</keyword>
<feature type="transmembrane region" description="Helical" evidence="9">
    <location>
        <begin position="42"/>
        <end position="65"/>
    </location>
</feature>
<feature type="transmembrane region" description="Helical" evidence="9">
    <location>
        <begin position="417"/>
        <end position="436"/>
    </location>
</feature>
<name>A0ABU8HCE8_9BACI</name>
<comment type="similarity">
    <text evidence="2 9">Belongs to the branched chain amino acid transporter family.</text>
</comment>
<feature type="transmembrane region" description="Helical" evidence="9">
    <location>
        <begin position="373"/>
        <end position="390"/>
    </location>
</feature>
<keyword evidence="8 9" id="KW-0472">Membrane</keyword>
<evidence type="ECO:0000256" key="3">
    <source>
        <dbReference type="ARBA" id="ARBA00022448"/>
    </source>
</evidence>
<dbReference type="InterPro" id="IPR004685">
    <property type="entry name" value="Brnchd-chn_aa_trnsp_Livcs"/>
</dbReference>
<keyword evidence="4" id="KW-1003">Cell membrane</keyword>
<dbReference type="Pfam" id="PF05525">
    <property type="entry name" value="Branch_AA_trans"/>
    <property type="match status" value="1"/>
</dbReference>
<evidence type="ECO:0000256" key="5">
    <source>
        <dbReference type="ARBA" id="ARBA00022692"/>
    </source>
</evidence>
<dbReference type="Proteomes" id="UP001312865">
    <property type="component" value="Unassembled WGS sequence"/>
</dbReference>
<dbReference type="EMBL" id="JBBAXC010000005">
    <property type="protein sequence ID" value="MEI5906922.1"/>
    <property type="molecule type" value="Genomic_DNA"/>
</dbReference>
<proteinExistence type="inferred from homology"/>
<dbReference type="RefSeq" id="WP_336586364.1">
    <property type="nucleotide sequence ID" value="NZ_JBBAXC010000005.1"/>
</dbReference>
<reference evidence="10 11" key="1">
    <citation type="journal article" date="2018" name="J. Microbiol.">
        <title>Bacillus spongiae sp. nov., isolated from sponge of Jeju Island.</title>
        <authorList>
            <person name="Lee G.E."/>
            <person name="Im W.T."/>
            <person name="Park J.S."/>
        </authorList>
    </citation>
    <scope>NUCLEOTIDE SEQUENCE [LARGE SCALE GENOMIC DNA]</scope>
    <source>
        <strain evidence="10 11">135PIL107-10</strain>
    </source>
</reference>
<organism evidence="10 11">
    <name type="scientific">Bacillus spongiae</name>
    <dbReference type="NCBI Taxonomy" id="2683610"/>
    <lineage>
        <taxon>Bacteria</taxon>
        <taxon>Bacillati</taxon>
        <taxon>Bacillota</taxon>
        <taxon>Bacilli</taxon>
        <taxon>Bacillales</taxon>
        <taxon>Bacillaceae</taxon>
        <taxon>Bacillus</taxon>
    </lineage>
</organism>
<gene>
    <name evidence="10" type="primary">brnQ</name>
    <name evidence="10" type="ORF">WAK64_07605</name>
</gene>
<feature type="transmembrane region" description="Helical" evidence="9">
    <location>
        <begin position="228"/>
        <end position="251"/>
    </location>
</feature>
<feature type="transmembrane region" description="Helical" evidence="9">
    <location>
        <begin position="196"/>
        <end position="216"/>
    </location>
</feature>
<evidence type="ECO:0000313" key="10">
    <source>
        <dbReference type="EMBL" id="MEI5906922.1"/>
    </source>
</evidence>
<accession>A0ABU8HCE8</accession>
<evidence type="ECO:0000256" key="4">
    <source>
        <dbReference type="ARBA" id="ARBA00022475"/>
    </source>
</evidence>
<comment type="caution">
    <text evidence="10">The sequence shown here is derived from an EMBL/GenBank/DDBJ whole genome shotgun (WGS) entry which is preliminary data.</text>
</comment>
<evidence type="ECO:0000313" key="11">
    <source>
        <dbReference type="Proteomes" id="UP001312865"/>
    </source>
</evidence>
<feature type="transmembrane region" description="Helical" evidence="9">
    <location>
        <begin position="155"/>
        <end position="176"/>
    </location>
</feature>
<comment type="subcellular location">
    <subcellularLocation>
        <location evidence="1 9">Cell membrane</location>
        <topology evidence="1 9">Multi-pass membrane protein</topology>
    </subcellularLocation>
</comment>
<keyword evidence="5 9" id="KW-0812">Transmembrane</keyword>
<evidence type="ECO:0000256" key="6">
    <source>
        <dbReference type="ARBA" id="ARBA00022970"/>
    </source>
</evidence>
<dbReference type="PANTHER" id="PTHR30588">
    <property type="entry name" value="BRANCHED-CHAIN AMINO ACID TRANSPORT SYSTEM 2 CARRIER PROTEIN"/>
    <property type="match status" value="1"/>
</dbReference>
<dbReference type="NCBIfam" id="TIGR00796">
    <property type="entry name" value="livcs"/>
    <property type="match status" value="1"/>
</dbReference>
<feature type="transmembrane region" description="Helical" evidence="9">
    <location>
        <begin position="77"/>
        <end position="98"/>
    </location>
</feature>
<evidence type="ECO:0000256" key="8">
    <source>
        <dbReference type="ARBA" id="ARBA00023136"/>
    </source>
</evidence>